<evidence type="ECO:0008006" key="3">
    <source>
        <dbReference type="Google" id="ProtNLM"/>
    </source>
</evidence>
<comment type="caution">
    <text evidence="1">The sequence shown here is derived from an EMBL/GenBank/DDBJ whole genome shotgun (WGS) entry which is preliminary data.</text>
</comment>
<proteinExistence type="predicted"/>
<protein>
    <recommendedName>
        <fullName evidence="3">Uma2 family endonuclease</fullName>
    </recommendedName>
</protein>
<dbReference type="Gene3D" id="3.90.1570.10">
    <property type="entry name" value="tt1808, chain A"/>
    <property type="match status" value="1"/>
</dbReference>
<reference evidence="1 2" key="1">
    <citation type="submission" date="2019-01" db="EMBL/GenBank/DDBJ databases">
        <title>Insights into ecological role of a new deltaproteobacterial order Candidatus Sinidesulfobacterales (Sva0485) by metagenomics and metatranscriptomics.</title>
        <authorList>
            <person name="Tan S."/>
            <person name="Liu J."/>
            <person name="Fang Y."/>
            <person name="Hedlund B.P."/>
            <person name="Lian Z.H."/>
            <person name="Huang L.Y."/>
            <person name="Li J.T."/>
            <person name="Huang L.N."/>
            <person name="Li W.J."/>
            <person name="Jiang H.C."/>
            <person name="Dong H.L."/>
            <person name="Shu W.S."/>
        </authorList>
    </citation>
    <scope>NUCLEOTIDE SEQUENCE [LARGE SCALE GENOMIC DNA]</scope>
    <source>
        <strain evidence="1">AP3</strain>
    </source>
</reference>
<organism evidence="1 2">
    <name type="scientific">Candidatus Acidulodesulfobacterium ferriphilum</name>
    <dbReference type="NCBI Taxonomy" id="2597223"/>
    <lineage>
        <taxon>Bacteria</taxon>
        <taxon>Deltaproteobacteria</taxon>
        <taxon>Candidatus Acidulodesulfobacterales</taxon>
        <taxon>Candidatus Acidulodesulfobacterium</taxon>
    </lineage>
</organism>
<accession>A0A519BAZ1</accession>
<dbReference type="SUPFAM" id="SSF52980">
    <property type="entry name" value="Restriction endonuclease-like"/>
    <property type="match status" value="1"/>
</dbReference>
<gene>
    <name evidence="1" type="ORF">EVJ47_04570</name>
</gene>
<evidence type="ECO:0000313" key="1">
    <source>
        <dbReference type="EMBL" id="RZD14447.1"/>
    </source>
</evidence>
<evidence type="ECO:0000313" key="2">
    <source>
        <dbReference type="Proteomes" id="UP000320813"/>
    </source>
</evidence>
<dbReference type="InterPro" id="IPR011335">
    <property type="entry name" value="Restrct_endonuc-II-like"/>
</dbReference>
<dbReference type="AlphaFoldDB" id="A0A519BAZ1"/>
<dbReference type="Proteomes" id="UP000320813">
    <property type="component" value="Unassembled WGS sequence"/>
</dbReference>
<dbReference type="EMBL" id="SGBD01000002">
    <property type="protein sequence ID" value="RZD14447.1"/>
    <property type="molecule type" value="Genomic_DNA"/>
</dbReference>
<dbReference type="InterPro" id="IPR012296">
    <property type="entry name" value="Nuclease_put_TT1808"/>
</dbReference>
<name>A0A519BAZ1_9DELT</name>
<sequence>MTQILRNFDNESLKDKSYSASNYFNLPEGAPYQLIEGDLIMSPSPKRLHQALLMSLADSVYNHVKKNNSGYVIRLP</sequence>